<accession>A0A8K0P783</accession>
<feature type="region of interest" description="Disordered" evidence="1">
    <location>
        <begin position="1"/>
        <end position="23"/>
    </location>
</feature>
<dbReference type="Pfam" id="PF03184">
    <property type="entry name" value="DDE_1"/>
    <property type="match status" value="1"/>
</dbReference>
<feature type="region of interest" description="Disordered" evidence="1">
    <location>
        <begin position="278"/>
        <end position="302"/>
    </location>
</feature>
<feature type="domain" description="Brinker DNA-binding" evidence="3">
    <location>
        <begin position="22"/>
        <end position="70"/>
    </location>
</feature>
<dbReference type="InterPro" id="IPR004875">
    <property type="entry name" value="DDE_SF_endonuclease_dom"/>
</dbReference>
<dbReference type="InterPro" id="IPR050863">
    <property type="entry name" value="CenT-Element_Derived"/>
</dbReference>
<reference evidence="4" key="1">
    <citation type="submission" date="2013-04" db="EMBL/GenBank/DDBJ databases">
        <authorList>
            <person name="Qu J."/>
            <person name="Murali S.C."/>
            <person name="Bandaranaike D."/>
            <person name="Bellair M."/>
            <person name="Blankenburg K."/>
            <person name="Chao H."/>
            <person name="Dinh H."/>
            <person name="Doddapaneni H."/>
            <person name="Downs B."/>
            <person name="Dugan-Rocha S."/>
            <person name="Elkadiri S."/>
            <person name="Gnanaolivu R.D."/>
            <person name="Hernandez B."/>
            <person name="Javaid M."/>
            <person name="Jayaseelan J.C."/>
            <person name="Lee S."/>
            <person name="Li M."/>
            <person name="Ming W."/>
            <person name="Munidasa M."/>
            <person name="Muniz J."/>
            <person name="Nguyen L."/>
            <person name="Ongeri F."/>
            <person name="Osuji N."/>
            <person name="Pu L.-L."/>
            <person name="Puazo M."/>
            <person name="Qu C."/>
            <person name="Quiroz J."/>
            <person name="Raj R."/>
            <person name="Weissenberger G."/>
            <person name="Xin Y."/>
            <person name="Zou X."/>
            <person name="Han Y."/>
            <person name="Richards S."/>
            <person name="Worley K."/>
            <person name="Muzny D."/>
            <person name="Gibbs R."/>
        </authorList>
    </citation>
    <scope>NUCLEOTIDE SEQUENCE</scope>
    <source>
        <strain evidence="4">Sampled in the wild</strain>
    </source>
</reference>
<dbReference type="Proteomes" id="UP000792457">
    <property type="component" value="Unassembled WGS sequence"/>
</dbReference>
<evidence type="ECO:0000259" key="2">
    <source>
        <dbReference type="Pfam" id="PF03184"/>
    </source>
</evidence>
<dbReference type="PANTHER" id="PTHR19303:SF74">
    <property type="entry name" value="POGO TRANSPOSABLE ELEMENT WITH KRAB DOMAIN"/>
    <property type="match status" value="1"/>
</dbReference>
<evidence type="ECO:0000259" key="3">
    <source>
        <dbReference type="Pfam" id="PF09607"/>
    </source>
</evidence>
<sequence length="302" mass="34091">MSASNKGSVEKKGSSKSQINKGTRRTYDMNFRIMVANEAERTNNLRASRKYGVSEVNIRLWRKDLRKYKNANSSRKSFSGPKKGRFNEVEQRSAGYEKSSITVMIAVTADGQKLRPYVILKRKTMPKEKLCPGIVFQVQEKGWMTEELVLNWLNVIWGKRPGSLRNSRSMLVLDAFRGHLTTGVKEKIEALNYDLVIIPGGMTSQQPSKRIQQLAIIGQSSIDTFRKNKKNPVSLLGEWIATAWQKIEPESIVKVFKKCCISNDLNGTEDDILWETGSVNESTDDTDVTSMSSHSENSSDSE</sequence>
<evidence type="ECO:0000256" key="1">
    <source>
        <dbReference type="SAM" id="MobiDB-lite"/>
    </source>
</evidence>
<protein>
    <submittedName>
        <fullName evidence="4">Uncharacterized protein</fullName>
    </submittedName>
</protein>
<proteinExistence type="predicted"/>
<name>A0A8K0P783_LADFU</name>
<dbReference type="GO" id="GO:0005634">
    <property type="term" value="C:nucleus"/>
    <property type="evidence" value="ECO:0007669"/>
    <property type="project" value="TreeGrafter"/>
</dbReference>
<dbReference type="EMBL" id="KZ309384">
    <property type="protein sequence ID" value="KAG8238595.1"/>
    <property type="molecule type" value="Genomic_DNA"/>
</dbReference>
<keyword evidence="5" id="KW-1185">Reference proteome</keyword>
<gene>
    <name evidence="4" type="ORF">J437_LFUL014623</name>
</gene>
<dbReference type="InterPro" id="IPR018586">
    <property type="entry name" value="Brinker_DNA-bd"/>
</dbReference>
<organism evidence="4 5">
    <name type="scientific">Ladona fulva</name>
    <name type="common">Scarce chaser dragonfly</name>
    <name type="synonym">Libellula fulva</name>
    <dbReference type="NCBI Taxonomy" id="123851"/>
    <lineage>
        <taxon>Eukaryota</taxon>
        <taxon>Metazoa</taxon>
        <taxon>Ecdysozoa</taxon>
        <taxon>Arthropoda</taxon>
        <taxon>Hexapoda</taxon>
        <taxon>Insecta</taxon>
        <taxon>Pterygota</taxon>
        <taxon>Palaeoptera</taxon>
        <taxon>Odonata</taxon>
        <taxon>Epiprocta</taxon>
        <taxon>Anisoptera</taxon>
        <taxon>Libelluloidea</taxon>
        <taxon>Libellulidae</taxon>
        <taxon>Ladona</taxon>
    </lineage>
</organism>
<dbReference type="AlphaFoldDB" id="A0A8K0P783"/>
<feature type="compositionally biased region" description="Low complexity" evidence="1">
    <location>
        <begin position="288"/>
        <end position="302"/>
    </location>
</feature>
<evidence type="ECO:0000313" key="4">
    <source>
        <dbReference type="EMBL" id="KAG8238595.1"/>
    </source>
</evidence>
<reference evidence="4" key="2">
    <citation type="submission" date="2017-10" db="EMBL/GenBank/DDBJ databases">
        <title>Ladona fulva Genome sequencing and assembly.</title>
        <authorList>
            <person name="Murali S."/>
            <person name="Richards S."/>
            <person name="Bandaranaike D."/>
            <person name="Bellair M."/>
            <person name="Blankenburg K."/>
            <person name="Chao H."/>
            <person name="Dinh H."/>
            <person name="Doddapaneni H."/>
            <person name="Dugan-Rocha S."/>
            <person name="Elkadiri S."/>
            <person name="Gnanaolivu R."/>
            <person name="Hernandez B."/>
            <person name="Skinner E."/>
            <person name="Javaid M."/>
            <person name="Lee S."/>
            <person name="Li M."/>
            <person name="Ming W."/>
            <person name="Munidasa M."/>
            <person name="Muniz J."/>
            <person name="Nguyen L."/>
            <person name="Hughes D."/>
            <person name="Osuji N."/>
            <person name="Pu L.-L."/>
            <person name="Puazo M."/>
            <person name="Qu C."/>
            <person name="Quiroz J."/>
            <person name="Raj R."/>
            <person name="Weissenberger G."/>
            <person name="Xin Y."/>
            <person name="Zou X."/>
            <person name="Han Y."/>
            <person name="Worley K."/>
            <person name="Muzny D."/>
            <person name="Gibbs R."/>
        </authorList>
    </citation>
    <scope>NUCLEOTIDE SEQUENCE</scope>
    <source>
        <strain evidence="4">Sampled in the wild</strain>
    </source>
</reference>
<dbReference type="OrthoDB" id="8123525at2759"/>
<feature type="domain" description="DDE-1" evidence="2">
    <location>
        <begin position="99"/>
        <end position="256"/>
    </location>
</feature>
<evidence type="ECO:0000313" key="5">
    <source>
        <dbReference type="Proteomes" id="UP000792457"/>
    </source>
</evidence>
<dbReference type="GO" id="GO:0003677">
    <property type="term" value="F:DNA binding"/>
    <property type="evidence" value="ECO:0007669"/>
    <property type="project" value="TreeGrafter"/>
</dbReference>
<dbReference type="PANTHER" id="PTHR19303">
    <property type="entry name" value="TRANSPOSON"/>
    <property type="match status" value="1"/>
</dbReference>
<dbReference type="Pfam" id="PF09607">
    <property type="entry name" value="BrkDBD"/>
    <property type="match status" value="1"/>
</dbReference>
<comment type="caution">
    <text evidence="4">The sequence shown here is derived from an EMBL/GenBank/DDBJ whole genome shotgun (WGS) entry which is preliminary data.</text>
</comment>